<comment type="pathway">
    <text evidence="2">Cell wall biogenesis; peptidoglycan biosynthesis.</text>
</comment>
<keyword evidence="12" id="KW-0808">Transferase</keyword>
<keyword evidence="16" id="KW-0735">Signal-anchor</keyword>
<evidence type="ECO:0000313" key="31">
    <source>
        <dbReference type="EMBL" id="SLN54126.1"/>
    </source>
</evidence>
<evidence type="ECO:0000256" key="11">
    <source>
        <dbReference type="ARBA" id="ARBA00022676"/>
    </source>
</evidence>
<dbReference type="GO" id="GO:0006508">
    <property type="term" value="P:proteolysis"/>
    <property type="evidence" value="ECO:0007669"/>
    <property type="project" value="UniProtKB-KW"/>
</dbReference>
<keyword evidence="21" id="KW-0511">Multifunctional enzyme</keyword>
<proteinExistence type="inferred from homology"/>
<keyword evidence="32" id="KW-1185">Reference proteome</keyword>
<reference evidence="32" key="1">
    <citation type="submission" date="2017-03" db="EMBL/GenBank/DDBJ databases">
        <authorList>
            <person name="Rodrigo-Torres L."/>
            <person name="Arahal R.D."/>
            <person name="Lucena T."/>
        </authorList>
    </citation>
    <scope>NUCLEOTIDE SEQUENCE [LARGE SCALE GENOMIC DNA]</scope>
    <source>
        <strain evidence="32">CECT 8370</strain>
    </source>
</reference>
<dbReference type="EC" id="3.4.16.4" evidence="5"/>
<keyword evidence="9" id="KW-0121">Carboxypeptidase</keyword>
<evidence type="ECO:0000256" key="13">
    <source>
        <dbReference type="ARBA" id="ARBA00022692"/>
    </source>
</evidence>
<evidence type="ECO:0000256" key="23">
    <source>
        <dbReference type="ARBA" id="ARBA00034000"/>
    </source>
</evidence>
<dbReference type="EMBL" id="FWFJ01000023">
    <property type="protein sequence ID" value="SLN54126.1"/>
    <property type="molecule type" value="Genomic_DNA"/>
</dbReference>
<evidence type="ECO:0000256" key="9">
    <source>
        <dbReference type="ARBA" id="ARBA00022645"/>
    </source>
</evidence>
<evidence type="ECO:0000256" key="20">
    <source>
        <dbReference type="ARBA" id="ARBA00023251"/>
    </source>
</evidence>
<evidence type="ECO:0000256" key="25">
    <source>
        <dbReference type="ARBA" id="ARBA00049902"/>
    </source>
</evidence>
<dbReference type="InterPro" id="IPR001460">
    <property type="entry name" value="PCN-bd_Tpept"/>
</dbReference>
<sequence length="892" mass="98029">MQCWSGGAKTGRAPGWCGSEAQAKNGARAGVFPFDPRAPRAYMGRNQYAGATVLRAILSLFGTVFSLLTLAIMVIALSIGAIFHIYGKDLPSHESLANYTPPTISRIYSGQGRIIDEFARERRLFTPAEDIPDLVKQAFISAEDKNFYTHGGYDARGIAAAVVEAVRTRGRTVRGASTITQQVMKNFLLSGDRQLARKIKEIILATRIEETLSKEKILELYLNEIFLGQNSYGVAAAAQTYFNKTLGELAPHEAATIASMPKAPSDYHPVREKERLLQRRNFVLREMAENGYISDEVYKVEKAAPLRSVQNGDFDAFSGELPPRDYFTDEIRRQLSQDFGEGEFFTGGLSVRATIDPEMQLRAAQALRRQLESYDRSQGKWRGTGLSLPEEALASEESWRKALGALAVARDIDQGGQWYPAVVLETGDQEMRIGIEGVPETEAEPQVVPRKDVAWLPGDFKKTFKRGDVVHVRRMVDDDSGAFVRWTLRQVAEVQGGFMAMDVNTGRVLAMQGGFSYQASVFNRATQAMRQPGSSFKPFVYAAALDSGYTPATIVIDAPIEIDTPQGLWRPRNSSNKFYGPTPMRTGIEQSRNLMTIRLAQEVGMDVVADYAERFGVYDNMGQFLANSLGSEETTLYNMVAAYAMFANGGERVRPTLVDRVQDRYGKTIYRHDERDCVDCNDPTLPDNRGPRIVSDRERVMDAITAYQLTSMMKGVVDRGTASGAINLPVPVAGKTGTTNDARDVWFVGFTSNIAAGCYIGHDQPRGLGRSAYGSSLCGPVFQEFMTEAVKKYGGGPFQVPPGGHFLKIDRFTGARLSDDASGDYVVAEYFRDGEEPVFGIMFDGGFAMGNDLDLFNSGSREAVQEVITSTGEKAKVGGKASFGSMSSGGLY</sequence>
<keyword evidence="18 27" id="KW-1133">Transmembrane helix</keyword>
<evidence type="ECO:0000256" key="6">
    <source>
        <dbReference type="ARBA" id="ARBA00018638"/>
    </source>
</evidence>
<evidence type="ECO:0000259" key="29">
    <source>
        <dbReference type="Pfam" id="PF00912"/>
    </source>
</evidence>
<evidence type="ECO:0000256" key="17">
    <source>
        <dbReference type="ARBA" id="ARBA00022984"/>
    </source>
</evidence>
<evidence type="ECO:0000256" key="14">
    <source>
        <dbReference type="ARBA" id="ARBA00022801"/>
    </source>
</evidence>
<dbReference type="InterPro" id="IPR050396">
    <property type="entry name" value="Glycosyltr_51/Transpeptidase"/>
</dbReference>
<evidence type="ECO:0000256" key="5">
    <source>
        <dbReference type="ARBA" id="ARBA00012448"/>
    </source>
</evidence>
<evidence type="ECO:0000256" key="22">
    <source>
        <dbReference type="ARBA" id="ARBA00023316"/>
    </source>
</evidence>
<evidence type="ECO:0000256" key="3">
    <source>
        <dbReference type="ARBA" id="ARBA00007090"/>
    </source>
</evidence>
<evidence type="ECO:0000259" key="28">
    <source>
        <dbReference type="Pfam" id="PF00905"/>
    </source>
</evidence>
<dbReference type="InterPro" id="IPR023346">
    <property type="entry name" value="Lysozyme-like_dom_sf"/>
</dbReference>
<dbReference type="PANTHER" id="PTHR32282:SF27">
    <property type="entry name" value="PENICILLIN-BINDING PROTEIN 1A"/>
    <property type="match status" value="1"/>
</dbReference>
<evidence type="ECO:0000256" key="10">
    <source>
        <dbReference type="ARBA" id="ARBA00022670"/>
    </source>
</evidence>
<name>A0A1X6ZKY6_9RHOB</name>
<keyword evidence="17" id="KW-0573">Peptidoglycan synthesis</keyword>
<dbReference type="Pfam" id="PF00912">
    <property type="entry name" value="Transgly"/>
    <property type="match status" value="1"/>
</dbReference>
<dbReference type="GO" id="GO:0008955">
    <property type="term" value="F:peptidoglycan glycosyltransferase activity"/>
    <property type="evidence" value="ECO:0007669"/>
    <property type="project" value="UniProtKB-EC"/>
</dbReference>
<dbReference type="GO" id="GO:0005886">
    <property type="term" value="C:plasma membrane"/>
    <property type="evidence" value="ECO:0007669"/>
    <property type="project" value="UniProtKB-SubCell"/>
</dbReference>
<dbReference type="GO" id="GO:0008658">
    <property type="term" value="F:penicillin binding"/>
    <property type="evidence" value="ECO:0007669"/>
    <property type="project" value="InterPro"/>
</dbReference>
<keyword evidence="13 27" id="KW-0812">Transmembrane</keyword>
<dbReference type="Gene3D" id="3.40.710.10">
    <property type="entry name" value="DD-peptidase/beta-lactamase superfamily"/>
    <property type="match status" value="2"/>
</dbReference>
<evidence type="ECO:0000256" key="1">
    <source>
        <dbReference type="ARBA" id="ARBA00004249"/>
    </source>
</evidence>
<evidence type="ECO:0000256" key="2">
    <source>
        <dbReference type="ARBA" id="ARBA00004752"/>
    </source>
</evidence>
<dbReference type="GO" id="GO:0009002">
    <property type="term" value="F:serine-type D-Ala-D-Ala carboxypeptidase activity"/>
    <property type="evidence" value="ECO:0007669"/>
    <property type="project" value="UniProtKB-EC"/>
</dbReference>
<evidence type="ECO:0000256" key="19">
    <source>
        <dbReference type="ARBA" id="ARBA00023136"/>
    </source>
</evidence>
<dbReference type="SUPFAM" id="SSF56601">
    <property type="entry name" value="beta-lactamase/transpeptidase-like"/>
    <property type="match status" value="1"/>
</dbReference>
<accession>A0A1X6ZKY6</accession>
<keyword evidence="7" id="KW-1003">Cell membrane</keyword>
<dbReference type="Gene3D" id="1.10.3810.10">
    <property type="entry name" value="Biosynthetic peptidoglycan transglycosylase-like"/>
    <property type="match status" value="1"/>
</dbReference>
<dbReference type="SUPFAM" id="SSF53955">
    <property type="entry name" value="Lysozyme-like"/>
    <property type="match status" value="1"/>
</dbReference>
<protein>
    <recommendedName>
        <fullName evidence="6">Penicillin-binding protein 1A</fullName>
        <ecNumber evidence="24">2.4.99.28</ecNumber>
        <ecNumber evidence="5">3.4.16.4</ecNumber>
    </recommendedName>
</protein>
<keyword evidence="8" id="KW-0997">Cell inner membrane</keyword>
<dbReference type="Proteomes" id="UP000194012">
    <property type="component" value="Unassembled WGS sequence"/>
</dbReference>
<evidence type="ECO:0000256" key="8">
    <source>
        <dbReference type="ARBA" id="ARBA00022519"/>
    </source>
</evidence>
<organism evidence="31 32">
    <name type="scientific">Roseovarius gaetbuli</name>
    <dbReference type="NCBI Taxonomy" id="1356575"/>
    <lineage>
        <taxon>Bacteria</taxon>
        <taxon>Pseudomonadati</taxon>
        <taxon>Pseudomonadota</taxon>
        <taxon>Alphaproteobacteria</taxon>
        <taxon>Rhodobacterales</taxon>
        <taxon>Roseobacteraceae</taxon>
        <taxon>Roseovarius</taxon>
    </lineage>
</organism>
<evidence type="ECO:0000256" key="15">
    <source>
        <dbReference type="ARBA" id="ARBA00022960"/>
    </source>
</evidence>
<dbReference type="AlphaFoldDB" id="A0A1X6ZKY6"/>
<evidence type="ECO:0000256" key="26">
    <source>
        <dbReference type="ARBA" id="ARBA00060592"/>
    </source>
</evidence>
<dbReference type="InterPro" id="IPR031376">
    <property type="entry name" value="PCB_OB"/>
</dbReference>
<dbReference type="GO" id="GO:0071555">
    <property type="term" value="P:cell wall organization"/>
    <property type="evidence" value="ECO:0007669"/>
    <property type="project" value="UniProtKB-KW"/>
</dbReference>
<dbReference type="GO" id="GO:0009252">
    <property type="term" value="P:peptidoglycan biosynthetic process"/>
    <property type="evidence" value="ECO:0007669"/>
    <property type="project" value="UniProtKB-UniPathway"/>
</dbReference>
<dbReference type="NCBIfam" id="TIGR02074">
    <property type="entry name" value="PBP_1a_fam"/>
    <property type="match status" value="1"/>
</dbReference>
<feature type="domain" description="Glycosyl transferase family 51" evidence="29">
    <location>
        <begin position="112"/>
        <end position="287"/>
    </location>
</feature>
<comment type="subcellular location">
    <subcellularLocation>
        <location evidence="1">Cell inner membrane</location>
        <topology evidence="1">Single-pass type II membrane protein</topology>
    </subcellularLocation>
</comment>
<gene>
    <name evidence="31" type="primary">mrcA</name>
    <name evidence="31" type="ORF">ROG8370_02443</name>
</gene>
<dbReference type="UniPathway" id="UPA00219"/>
<evidence type="ECO:0000256" key="24">
    <source>
        <dbReference type="ARBA" id="ARBA00044770"/>
    </source>
</evidence>
<keyword evidence="14" id="KW-0378">Hydrolase</keyword>
<evidence type="ECO:0000256" key="27">
    <source>
        <dbReference type="SAM" id="Phobius"/>
    </source>
</evidence>
<evidence type="ECO:0000313" key="32">
    <source>
        <dbReference type="Proteomes" id="UP000194012"/>
    </source>
</evidence>
<feature type="domain" description="Penicillin-binding protein transpeptidase" evidence="28">
    <location>
        <begin position="496"/>
        <end position="786"/>
    </location>
</feature>
<keyword evidence="20" id="KW-0046">Antibiotic resistance</keyword>
<keyword evidence="15" id="KW-0133">Cell shape</keyword>
<comment type="similarity">
    <text evidence="4">In the N-terminal section; belongs to the glycosyltransferase 51 family.</text>
</comment>
<evidence type="ECO:0000259" key="30">
    <source>
        <dbReference type="Pfam" id="PF17092"/>
    </source>
</evidence>
<feature type="transmembrane region" description="Helical" evidence="27">
    <location>
        <begin position="53"/>
        <end position="86"/>
    </location>
</feature>
<dbReference type="GO" id="GO:0030288">
    <property type="term" value="C:outer membrane-bounded periplasmic space"/>
    <property type="evidence" value="ECO:0007669"/>
    <property type="project" value="TreeGrafter"/>
</dbReference>
<dbReference type="InterPro" id="IPR012338">
    <property type="entry name" value="Beta-lactam/transpept-like"/>
</dbReference>
<dbReference type="GO" id="GO:0046677">
    <property type="term" value="P:response to antibiotic"/>
    <property type="evidence" value="ECO:0007669"/>
    <property type="project" value="UniProtKB-KW"/>
</dbReference>
<comment type="pathway">
    <text evidence="26">Glycan biosynthesis.</text>
</comment>
<dbReference type="EC" id="2.4.99.28" evidence="24"/>
<keyword evidence="22" id="KW-0961">Cell wall biogenesis/degradation</keyword>
<feature type="domain" description="Penicillin-binding protein OB-like" evidence="30">
    <location>
        <begin position="389"/>
        <end position="493"/>
    </location>
</feature>
<dbReference type="GO" id="GO:0008360">
    <property type="term" value="P:regulation of cell shape"/>
    <property type="evidence" value="ECO:0007669"/>
    <property type="project" value="UniProtKB-KW"/>
</dbReference>
<dbReference type="InterPro" id="IPR001264">
    <property type="entry name" value="Glyco_trans_51"/>
</dbReference>
<dbReference type="Pfam" id="PF17092">
    <property type="entry name" value="PCB_OB"/>
    <property type="match status" value="1"/>
</dbReference>
<dbReference type="FunFam" id="1.10.3810.10:FF:000003">
    <property type="entry name" value="Penicillin-binding protein 1a"/>
    <property type="match status" value="1"/>
</dbReference>
<evidence type="ECO:0000256" key="12">
    <source>
        <dbReference type="ARBA" id="ARBA00022679"/>
    </source>
</evidence>
<keyword evidence="19 27" id="KW-0472">Membrane</keyword>
<evidence type="ECO:0000256" key="4">
    <source>
        <dbReference type="ARBA" id="ARBA00007739"/>
    </source>
</evidence>
<evidence type="ECO:0000256" key="21">
    <source>
        <dbReference type="ARBA" id="ARBA00023268"/>
    </source>
</evidence>
<evidence type="ECO:0000256" key="16">
    <source>
        <dbReference type="ARBA" id="ARBA00022968"/>
    </source>
</evidence>
<keyword evidence="10" id="KW-0645">Protease</keyword>
<comment type="catalytic activity">
    <reaction evidence="25">
        <text>[GlcNAc-(1-&gt;4)-Mur2Ac(oyl-L-Ala-gamma-D-Glu-L-Lys-D-Ala-D-Ala)](n)-di-trans,octa-cis-undecaprenyl diphosphate + beta-D-GlcNAc-(1-&gt;4)-Mur2Ac(oyl-L-Ala-gamma-D-Glu-L-Lys-D-Ala-D-Ala)-di-trans,octa-cis-undecaprenyl diphosphate = [GlcNAc-(1-&gt;4)-Mur2Ac(oyl-L-Ala-gamma-D-Glu-L-Lys-D-Ala-D-Ala)](n+1)-di-trans,octa-cis-undecaprenyl diphosphate + di-trans,octa-cis-undecaprenyl diphosphate + H(+)</text>
        <dbReference type="Rhea" id="RHEA:23708"/>
        <dbReference type="Rhea" id="RHEA-COMP:9602"/>
        <dbReference type="Rhea" id="RHEA-COMP:9603"/>
        <dbReference type="ChEBI" id="CHEBI:15378"/>
        <dbReference type="ChEBI" id="CHEBI:58405"/>
        <dbReference type="ChEBI" id="CHEBI:60033"/>
        <dbReference type="ChEBI" id="CHEBI:78435"/>
        <dbReference type="EC" id="2.4.99.28"/>
    </reaction>
</comment>
<dbReference type="InterPro" id="IPR036950">
    <property type="entry name" value="PBP_transglycosylase"/>
</dbReference>
<dbReference type="PANTHER" id="PTHR32282">
    <property type="entry name" value="BINDING PROTEIN TRANSPEPTIDASE, PUTATIVE-RELATED"/>
    <property type="match status" value="1"/>
</dbReference>
<comment type="catalytic activity">
    <reaction evidence="23">
        <text>Preferential cleavage: (Ac)2-L-Lys-D-Ala-|-D-Ala. Also transpeptidation of peptidyl-alanyl moieties that are N-acyl substituents of D-alanine.</text>
        <dbReference type="EC" id="3.4.16.4"/>
    </reaction>
</comment>
<evidence type="ECO:0000256" key="18">
    <source>
        <dbReference type="ARBA" id="ARBA00022989"/>
    </source>
</evidence>
<comment type="similarity">
    <text evidence="3">In the C-terminal section; belongs to the transpeptidase family.</text>
</comment>
<evidence type="ECO:0000256" key="7">
    <source>
        <dbReference type="ARBA" id="ARBA00022475"/>
    </source>
</evidence>
<keyword evidence="11" id="KW-0328">Glycosyltransferase</keyword>
<dbReference type="Pfam" id="PF00905">
    <property type="entry name" value="Transpeptidase"/>
    <property type="match status" value="1"/>
</dbReference>